<dbReference type="RefSeq" id="WP_213358649.1">
    <property type="nucleotide sequence ID" value="NZ_BSFM01000012.1"/>
</dbReference>
<keyword evidence="2" id="KW-1185">Reference proteome</keyword>
<accession>A0A9W6JZV2</accession>
<reference evidence="1" key="2">
    <citation type="submission" date="2023-01" db="EMBL/GenBank/DDBJ databases">
        <authorList>
            <person name="Sun Q."/>
            <person name="Evtushenko L."/>
        </authorList>
    </citation>
    <scope>NUCLEOTIDE SEQUENCE</scope>
    <source>
        <strain evidence="1">VKM B-2789</strain>
    </source>
</reference>
<sequence>MNFKEVIFLKISSERSKSGTPKLVPIRFRADGSGMVDYGKLFGSQCYYPPLPRHHRSLELGHLENTRPGALCPRPTALSIWSYIAETLELSASLLYAHEFAASQVQSTPQAYRTAMASARRRVLLPWLKARWRALHRELSIRHTIRILEALDPACLKDIGIENSDMIATKVRSQWLPEHF</sequence>
<name>A0A9W6JZV2_9HYPH</name>
<dbReference type="EMBL" id="BSFM01000012">
    <property type="protein sequence ID" value="GLK84368.1"/>
    <property type="molecule type" value="Genomic_DNA"/>
</dbReference>
<comment type="caution">
    <text evidence="1">The sequence shown here is derived from an EMBL/GenBank/DDBJ whole genome shotgun (WGS) entry which is preliminary data.</text>
</comment>
<dbReference type="Proteomes" id="UP001143330">
    <property type="component" value="Unassembled WGS sequence"/>
</dbReference>
<organism evidence="1 2">
    <name type="scientific">Ancylobacter defluvii</name>
    <dbReference type="NCBI Taxonomy" id="1282440"/>
    <lineage>
        <taxon>Bacteria</taxon>
        <taxon>Pseudomonadati</taxon>
        <taxon>Pseudomonadota</taxon>
        <taxon>Alphaproteobacteria</taxon>
        <taxon>Hyphomicrobiales</taxon>
        <taxon>Xanthobacteraceae</taxon>
        <taxon>Ancylobacter</taxon>
    </lineage>
</organism>
<protein>
    <recommendedName>
        <fullName evidence="3">DUF1127 domain-containing protein</fullName>
    </recommendedName>
</protein>
<reference evidence="1" key="1">
    <citation type="journal article" date="2014" name="Int. J. Syst. Evol. Microbiol.">
        <title>Complete genome sequence of Corynebacterium casei LMG S-19264T (=DSM 44701T), isolated from a smear-ripened cheese.</title>
        <authorList>
            <consortium name="US DOE Joint Genome Institute (JGI-PGF)"/>
            <person name="Walter F."/>
            <person name="Albersmeier A."/>
            <person name="Kalinowski J."/>
            <person name="Ruckert C."/>
        </authorList>
    </citation>
    <scope>NUCLEOTIDE SEQUENCE</scope>
    <source>
        <strain evidence="1">VKM B-2789</strain>
    </source>
</reference>
<evidence type="ECO:0000313" key="2">
    <source>
        <dbReference type="Proteomes" id="UP001143330"/>
    </source>
</evidence>
<gene>
    <name evidence="1" type="ORF">GCM10017653_24380</name>
</gene>
<dbReference type="AlphaFoldDB" id="A0A9W6JZV2"/>
<evidence type="ECO:0000313" key="1">
    <source>
        <dbReference type="EMBL" id="GLK84368.1"/>
    </source>
</evidence>
<evidence type="ECO:0008006" key="3">
    <source>
        <dbReference type="Google" id="ProtNLM"/>
    </source>
</evidence>
<proteinExistence type="predicted"/>